<evidence type="ECO:0000256" key="5">
    <source>
        <dbReference type="ARBA" id="ARBA00011996"/>
    </source>
</evidence>
<dbReference type="Gene3D" id="3.30.1490.20">
    <property type="entry name" value="ATP-grasp fold, A domain"/>
    <property type="match status" value="1"/>
</dbReference>
<evidence type="ECO:0000256" key="3">
    <source>
        <dbReference type="ARBA" id="ARBA00004742"/>
    </source>
</evidence>
<keyword evidence="10" id="KW-0418">Kinase</keyword>
<feature type="domain" description="Pyruvate phosphate dikinase AMP/ATP-binding" evidence="15">
    <location>
        <begin position="225"/>
        <end position="274"/>
    </location>
</feature>
<evidence type="ECO:0000313" key="16">
    <source>
        <dbReference type="EMBL" id="MCY4726343.1"/>
    </source>
</evidence>
<evidence type="ECO:0000256" key="14">
    <source>
        <dbReference type="ARBA" id="ARBA00047700"/>
    </source>
</evidence>
<keyword evidence="8" id="KW-0479">Metal-binding</keyword>
<evidence type="ECO:0000256" key="11">
    <source>
        <dbReference type="ARBA" id="ARBA00022840"/>
    </source>
</evidence>
<evidence type="ECO:0000256" key="12">
    <source>
        <dbReference type="ARBA" id="ARBA00022842"/>
    </source>
</evidence>
<comment type="function">
    <text evidence="2">Catalyzes the phosphorylation of pyruvate to phosphoenolpyruvate.</text>
</comment>
<evidence type="ECO:0000256" key="9">
    <source>
        <dbReference type="ARBA" id="ARBA00022741"/>
    </source>
</evidence>
<keyword evidence="12" id="KW-0460">Magnesium</keyword>
<dbReference type="EC" id="2.7.9.2" evidence="5"/>
<keyword evidence="16" id="KW-0670">Pyruvate</keyword>
<dbReference type="Proteomes" id="UP001074726">
    <property type="component" value="Unassembled WGS sequence"/>
</dbReference>
<proteinExistence type="inferred from homology"/>
<evidence type="ECO:0000256" key="1">
    <source>
        <dbReference type="ARBA" id="ARBA00001946"/>
    </source>
</evidence>
<gene>
    <name evidence="16" type="ORF">NYO98_08635</name>
</gene>
<comment type="cofactor">
    <cofactor evidence="1">
        <name>Mg(2+)</name>
        <dbReference type="ChEBI" id="CHEBI:18420"/>
    </cofactor>
</comment>
<reference evidence="16" key="1">
    <citation type="submission" date="2022-08" db="EMBL/GenBank/DDBJ databases">
        <title>Genome sequencing of Nocardioides sp. STR2.</title>
        <authorList>
            <person name="So Y."/>
        </authorList>
    </citation>
    <scope>NUCLEOTIDE SEQUENCE</scope>
    <source>
        <strain evidence="16">STR2</strain>
    </source>
</reference>
<keyword evidence="7" id="KW-0808">Transferase</keyword>
<keyword evidence="17" id="KW-1185">Reference proteome</keyword>
<keyword evidence="11" id="KW-0067">ATP-binding</keyword>
<dbReference type="SUPFAM" id="SSF56059">
    <property type="entry name" value="Glutathione synthetase ATP-binding domain-like"/>
    <property type="match status" value="1"/>
</dbReference>
<comment type="similarity">
    <text evidence="4">Belongs to the PEP-utilizing enzyme family.</text>
</comment>
<comment type="caution">
    <text evidence="16">The sequence shown here is derived from an EMBL/GenBank/DDBJ whole genome shotgun (WGS) entry which is preliminary data.</text>
</comment>
<dbReference type="Gene3D" id="3.30.470.20">
    <property type="entry name" value="ATP-grasp fold, B domain"/>
    <property type="match status" value="2"/>
</dbReference>
<dbReference type="PANTHER" id="PTHR43030:SF1">
    <property type="entry name" value="PHOSPHOENOLPYRUVATE SYNTHASE"/>
    <property type="match status" value="1"/>
</dbReference>
<evidence type="ECO:0000256" key="10">
    <source>
        <dbReference type="ARBA" id="ARBA00022777"/>
    </source>
</evidence>
<dbReference type="PANTHER" id="PTHR43030">
    <property type="entry name" value="PHOSPHOENOLPYRUVATE SYNTHASE"/>
    <property type="match status" value="1"/>
</dbReference>
<comment type="catalytic activity">
    <reaction evidence="14">
        <text>pyruvate + ATP + H2O = phosphoenolpyruvate + AMP + phosphate + 2 H(+)</text>
        <dbReference type="Rhea" id="RHEA:11364"/>
        <dbReference type="ChEBI" id="CHEBI:15361"/>
        <dbReference type="ChEBI" id="CHEBI:15377"/>
        <dbReference type="ChEBI" id="CHEBI:15378"/>
        <dbReference type="ChEBI" id="CHEBI:30616"/>
        <dbReference type="ChEBI" id="CHEBI:43474"/>
        <dbReference type="ChEBI" id="CHEBI:58702"/>
        <dbReference type="ChEBI" id="CHEBI:456215"/>
        <dbReference type="EC" id="2.7.9.2"/>
    </reaction>
</comment>
<keyword evidence="9" id="KW-0547">Nucleotide-binding</keyword>
<dbReference type="Pfam" id="PF01326">
    <property type="entry name" value="PPDK_N"/>
    <property type="match status" value="2"/>
</dbReference>
<dbReference type="RefSeq" id="WP_268111193.1">
    <property type="nucleotide sequence ID" value="NZ_JAPPUX010000002.1"/>
</dbReference>
<protein>
    <recommendedName>
        <fullName evidence="6">Phosphoenolpyruvate synthase</fullName>
        <ecNumber evidence="5">2.7.9.2</ecNumber>
    </recommendedName>
    <alternativeName>
        <fullName evidence="13">Pyruvate, water dikinase</fullName>
    </alternativeName>
</protein>
<evidence type="ECO:0000256" key="6">
    <source>
        <dbReference type="ARBA" id="ARBA00021623"/>
    </source>
</evidence>
<feature type="domain" description="Pyruvate phosphate dikinase AMP/ATP-binding" evidence="15">
    <location>
        <begin position="19"/>
        <end position="219"/>
    </location>
</feature>
<evidence type="ECO:0000256" key="2">
    <source>
        <dbReference type="ARBA" id="ARBA00002988"/>
    </source>
</evidence>
<dbReference type="InterPro" id="IPR006319">
    <property type="entry name" value="PEP_synth"/>
</dbReference>
<comment type="pathway">
    <text evidence="3">Carbohydrate biosynthesis; gluconeogenesis.</text>
</comment>
<evidence type="ECO:0000313" key="17">
    <source>
        <dbReference type="Proteomes" id="UP001074726"/>
    </source>
</evidence>
<name>A0ABT4CBK9_9ACTN</name>
<evidence type="ECO:0000256" key="4">
    <source>
        <dbReference type="ARBA" id="ARBA00007837"/>
    </source>
</evidence>
<evidence type="ECO:0000256" key="13">
    <source>
        <dbReference type="ARBA" id="ARBA00033470"/>
    </source>
</evidence>
<organism evidence="16 17">
    <name type="scientific">Nocardioides pini</name>
    <dbReference type="NCBI Taxonomy" id="2975053"/>
    <lineage>
        <taxon>Bacteria</taxon>
        <taxon>Bacillati</taxon>
        <taxon>Actinomycetota</taxon>
        <taxon>Actinomycetes</taxon>
        <taxon>Propionibacteriales</taxon>
        <taxon>Nocardioidaceae</taxon>
        <taxon>Nocardioides</taxon>
    </lineage>
</organism>
<evidence type="ECO:0000259" key="15">
    <source>
        <dbReference type="Pfam" id="PF01326"/>
    </source>
</evidence>
<evidence type="ECO:0000256" key="8">
    <source>
        <dbReference type="ARBA" id="ARBA00022723"/>
    </source>
</evidence>
<dbReference type="EMBL" id="JAPPUX010000002">
    <property type="protein sequence ID" value="MCY4726343.1"/>
    <property type="molecule type" value="Genomic_DNA"/>
</dbReference>
<evidence type="ECO:0000256" key="7">
    <source>
        <dbReference type="ARBA" id="ARBA00022679"/>
    </source>
</evidence>
<accession>A0ABT4CBK9</accession>
<sequence length="275" mass="30034">MSDTPLVLDFTDERCTDVELAGGKGASLASMTQNGLPVPPGFVVTSPAFAEAVDGAKLLSYLKAQDLEGARQVVRDTEPPADLIKAAYDKLPQGVSVAVRSSACAEDSSDASYAGQQETYLFVETFDDVMDKVVECWLSFFSERALFYREHKGDLDDIQMAVVVQQMVDADKAGVMFTVDPVNNRKDRIVVEAARGVGEHVVSGEVTPDYYTLDRKGTLKKSRVVDEQVLSESELADLVKMGLHLADLNGCPQDIEWAYDSTGLYMLQSRPVTTM</sequence>
<dbReference type="InterPro" id="IPR002192">
    <property type="entry name" value="PPDK_AMP/ATP-bd"/>
</dbReference>
<dbReference type="InterPro" id="IPR013815">
    <property type="entry name" value="ATP_grasp_subdomain_1"/>
</dbReference>